<dbReference type="EMBL" id="JANBTX010000023">
    <property type="protein sequence ID" value="KAJ2689565.1"/>
    <property type="molecule type" value="Genomic_DNA"/>
</dbReference>
<evidence type="ECO:0000313" key="16">
    <source>
        <dbReference type="EMBL" id="KAJ2689565.1"/>
    </source>
</evidence>
<evidence type="ECO:0000256" key="6">
    <source>
        <dbReference type="ARBA" id="ARBA00022840"/>
    </source>
</evidence>
<comment type="catalytic activity">
    <reaction evidence="10">
        <text>L-threonyl-[protein] + ATP = O-phospho-L-threonyl-[protein] + ADP + H(+)</text>
        <dbReference type="Rhea" id="RHEA:46608"/>
        <dbReference type="Rhea" id="RHEA-COMP:11060"/>
        <dbReference type="Rhea" id="RHEA-COMP:11605"/>
        <dbReference type="ChEBI" id="CHEBI:15378"/>
        <dbReference type="ChEBI" id="CHEBI:30013"/>
        <dbReference type="ChEBI" id="CHEBI:30616"/>
        <dbReference type="ChEBI" id="CHEBI:61977"/>
        <dbReference type="ChEBI" id="CHEBI:456216"/>
        <dbReference type="EC" id="2.7.12.2"/>
    </reaction>
</comment>
<dbReference type="Gene3D" id="3.30.200.20">
    <property type="entry name" value="Phosphorylase Kinase, domain 1"/>
    <property type="match status" value="1"/>
</dbReference>
<proteinExistence type="inferred from homology"/>
<evidence type="ECO:0000256" key="12">
    <source>
        <dbReference type="PROSITE-ProRule" id="PRU10141"/>
    </source>
</evidence>
<keyword evidence="17" id="KW-1185">Reference proteome</keyword>
<dbReference type="PROSITE" id="PS50011">
    <property type="entry name" value="PROTEIN_KINASE_DOM"/>
    <property type="match status" value="1"/>
</dbReference>
<evidence type="ECO:0000256" key="3">
    <source>
        <dbReference type="ARBA" id="ARBA00022679"/>
    </source>
</evidence>
<keyword evidence="4 12" id="KW-0547">Nucleotide-binding</keyword>
<keyword evidence="3 16" id="KW-0808">Transferase</keyword>
<dbReference type="InterPro" id="IPR017441">
    <property type="entry name" value="Protein_kinase_ATP_BS"/>
</dbReference>
<feature type="region of interest" description="Disordered" evidence="14">
    <location>
        <begin position="1"/>
        <end position="32"/>
    </location>
</feature>
<dbReference type="PANTHER" id="PTHR48013:SF25">
    <property type="entry name" value="MAP KINASE KINASE PBS2"/>
    <property type="match status" value="1"/>
</dbReference>
<protein>
    <recommendedName>
        <fullName evidence="8">mitogen-activated protein kinase kinase</fullName>
        <ecNumber evidence="8">2.7.12.2</ecNumber>
    </recommendedName>
</protein>
<dbReference type="FunFam" id="1.10.510.10:FF:000432">
    <property type="entry name" value="mitogen-activated protein kinase kinase 3"/>
    <property type="match status" value="1"/>
</dbReference>
<evidence type="ECO:0000256" key="10">
    <source>
        <dbReference type="ARBA" id="ARBA00049299"/>
    </source>
</evidence>
<gene>
    <name evidence="16" type="primary">wis1</name>
    <name evidence="16" type="ORF">IWW39_001369</name>
</gene>
<comment type="caution">
    <text evidence="16">The sequence shown here is derived from an EMBL/GenBank/DDBJ whole genome shotgun (WGS) entry which is preliminary data.</text>
</comment>
<evidence type="ECO:0000313" key="17">
    <source>
        <dbReference type="Proteomes" id="UP001151516"/>
    </source>
</evidence>
<dbReference type="InterPro" id="IPR000719">
    <property type="entry name" value="Prot_kinase_dom"/>
</dbReference>
<accession>A0A9W8GMH5</accession>
<comment type="catalytic activity">
    <reaction evidence="9">
        <text>L-seryl-[protein] + ATP = O-phospho-L-seryl-[protein] + ADP + H(+)</text>
        <dbReference type="Rhea" id="RHEA:17989"/>
        <dbReference type="Rhea" id="RHEA-COMP:9863"/>
        <dbReference type="Rhea" id="RHEA-COMP:11604"/>
        <dbReference type="ChEBI" id="CHEBI:15378"/>
        <dbReference type="ChEBI" id="CHEBI:29999"/>
        <dbReference type="ChEBI" id="CHEBI:30616"/>
        <dbReference type="ChEBI" id="CHEBI:83421"/>
        <dbReference type="ChEBI" id="CHEBI:456216"/>
        <dbReference type="EC" id="2.7.12.2"/>
    </reaction>
</comment>
<dbReference type="Gene3D" id="1.10.510.10">
    <property type="entry name" value="Transferase(Phosphotransferase) domain 1"/>
    <property type="match status" value="1"/>
</dbReference>
<evidence type="ECO:0000256" key="5">
    <source>
        <dbReference type="ARBA" id="ARBA00022777"/>
    </source>
</evidence>
<dbReference type="OrthoDB" id="10252354at2759"/>
<dbReference type="SMART" id="SM00220">
    <property type="entry name" value="S_TKc"/>
    <property type="match status" value="1"/>
</dbReference>
<evidence type="ECO:0000259" key="15">
    <source>
        <dbReference type="PROSITE" id="PS50011"/>
    </source>
</evidence>
<dbReference type="GO" id="GO:0005524">
    <property type="term" value="F:ATP binding"/>
    <property type="evidence" value="ECO:0007669"/>
    <property type="project" value="UniProtKB-UniRule"/>
</dbReference>
<comment type="similarity">
    <text evidence="7">Belongs to the protein kinase superfamily. STE Ser/Thr protein kinase family. MAP kinase kinase subfamily.</text>
</comment>
<keyword evidence="5 16" id="KW-0418">Kinase</keyword>
<dbReference type="Pfam" id="PF00069">
    <property type="entry name" value="Pkinase"/>
    <property type="match status" value="1"/>
</dbReference>
<keyword evidence="1 13" id="KW-0723">Serine/threonine-protein kinase</keyword>
<dbReference type="PROSITE" id="PS00107">
    <property type="entry name" value="PROTEIN_KINASE_ATP"/>
    <property type="match status" value="1"/>
</dbReference>
<dbReference type="InterPro" id="IPR011009">
    <property type="entry name" value="Kinase-like_dom_sf"/>
</dbReference>
<dbReference type="GO" id="GO:0005737">
    <property type="term" value="C:cytoplasm"/>
    <property type="evidence" value="ECO:0007669"/>
    <property type="project" value="UniProtKB-ARBA"/>
</dbReference>
<dbReference type="FunFam" id="3.30.200.20:FF:000341">
    <property type="entry name" value="MAP kinase kinase PBS2"/>
    <property type="match status" value="1"/>
</dbReference>
<feature type="binding site" evidence="12">
    <location>
        <position position="111"/>
    </location>
    <ligand>
        <name>ATP</name>
        <dbReference type="ChEBI" id="CHEBI:30616"/>
    </ligand>
</feature>
<evidence type="ECO:0000256" key="14">
    <source>
        <dbReference type="SAM" id="MobiDB-lite"/>
    </source>
</evidence>
<dbReference type="InterPro" id="IPR008271">
    <property type="entry name" value="Ser/Thr_kinase_AS"/>
</dbReference>
<dbReference type="PROSITE" id="PS00108">
    <property type="entry name" value="PROTEIN_KINASE_ST"/>
    <property type="match status" value="1"/>
</dbReference>
<sequence length="373" mass="41437">MPRKRPGFSLRPSDFAPQGSPGSTSGISGSGMGTAAGPSSFAVFTDFVDLTGNLNFDGKAVISASGVDFSNGKSYSITMKEMEVLEVLGSGQYGTVRRVYHRPTCVPMALKEIRLELNQQALRQIIMELDVLHKARSPYIVDFYGAFFIESCVYYCMEFMEYGSLDRLYPAGIPEDILGKITLSTVKGLRFLKDELNVIHRDVKPTNILVNKRGEVKLCDFGVSGQLNQSLAKTHVGCQSYMAPERIFDAEDGLQGYTIQSDVWSLGLTIIEVATGRYPYDTSTSVFEQLNAIVHGEPPKLPESRYSPRACDFVARCLTKLASVRPVYPELLEHPWMVEAEEKDVDMEDWAARSYNLYLARGGNRLVAPLVDY</sequence>
<evidence type="ECO:0000256" key="1">
    <source>
        <dbReference type="ARBA" id="ARBA00022527"/>
    </source>
</evidence>
<dbReference type="GO" id="GO:0004708">
    <property type="term" value="F:MAP kinase kinase activity"/>
    <property type="evidence" value="ECO:0007669"/>
    <property type="project" value="UniProtKB-EC"/>
</dbReference>
<evidence type="ECO:0000256" key="4">
    <source>
        <dbReference type="ARBA" id="ARBA00022741"/>
    </source>
</evidence>
<dbReference type="AlphaFoldDB" id="A0A9W8GMH5"/>
<keyword evidence="2" id="KW-0597">Phosphoprotein</keyword>
<reference evidence="16" key="1">
    <citation type="submission" date="2022-07" db="EMBL/GenBank/DDBJ databases">
        <title>Phylogenomic reconstructions and comparative analyses of Kickxellomycotina fungi.</title>
        <authorList>
            <person name="Reynolds N.K."/>
            <person name="Stajich J.E."/>
            <person name="Barry K."/>
            <person name="Grigoriev I.V."/>
            <person name="Crous P."/>
            <person name="Smith M.E."/>
        </authorList>
    </citation>
    <scope>NUCLEOTIDE SEQUENCE</scope>
    <source>
        <strain evidence="16">CBS 109367</strain>
    </source>
</reference>
<dbReference type="PANTHER" id="PTHR48013">
    <property type="entry name" value="DUAL SPECIFICITY MITOGEN-ACTIVATED PROTEIN KINASE KINASE 5-RELATED"/>
    <property type="match status" value="1"/>
</dbReference>
<dbReference type="SUPFAM" id="SSF56112">
    <property type="entry name" value="Protein kinase-like (PK-like)"/>
    <property type="match status" value="1"/>
</dbReference>
<dbReference type="Proteomes" id="UP001151516">
    <property type="component" value="Unassembled WGS sequence"/>
</dbReference>
<evidence type="ECO:0000256" key="13">
    <source>
        <dbReference type="RuleBase" id="RU000304"/>
    </source>
</evidence>
<dbReference type="GO" id="GO:0038066">
    <property type="term" value="P:p38MAPK cascade"/>
    <property type="evidence" value="ECO:0007669"/>
    <property type="project" value="UniProtKB-ARBA"/>
</dbReference>
<feature type="domain" description="Protein kinase" evidence="15">
    <location>
        <begin position="82"/>
        <end position="337"/>
    </location>
</feature>
<organism evidence="16 17">
    <name type="scientific">Coemansia spiralis</name>
    <dbReference type="NCBI Taxonomy" id="417178"/>
    <lineage>
        <taxon>Eukaryota</taxon>
        <taxon>Fungi</taxon>
        <taxon>Fungi incertae sedis</taxon>
        <taxon>Zoopagomycota</taxon>
        <taxon>Kickxellomycotina</taxon>
        <taxon>Kickxellomycetes</taxon>
        <taxon>Kickxellales</taxon>
        <taxon>Kickxellaceae</taxon>
        <taxon>Coemansia</taxon>
    </lineage>
</organism>
<dbReference type="GO" id="GO:0004674">
    <property type="term" value="F:protein serine/threonine kinase activity"/>
    <property type="evidence" value="ECO:0007669"/>
    <property type="project" value="UniProtKB-KW"/>
</dbReference>
<dbReference type="GO" id="GO:0071474">
    <property type="term" value="P:cellular hyperosmotic response"/>
    <property type="evidence" value="ECO:0007669"/>
    <property type="project" value="TreeGrafter"/>
</dbReference>
<dbReference type="EC" id="2.7.12.2" evidence="8"/>
<evidence type="ECO:0000256" key="9">
    <source>
        <dbReference type="ARBA" id="ARBA00049014"/>
    </source>
</evidence>
<keyword evidence="6 12" id="KW-0067">ATP-binding</keyword>
<comment type="catalytic activity">
    <reaction evidence="11">
        <text>L-tyrosyl-[protein] + ATP = O-phospho-L-tyrosyl-[protein] + ADP + H(+)</text>
        <dbReference type="Rhea" id="RHEA:10596"/>
        <dbReference type="Rhea" id="RHEA-COMP:10136"/>
        <dbReference type="Rhea" id="RHEA-COMP:20101"/>
        <dbReference type="ChEBI" id="CHEBI:15378"/>
        <dbReference type="ChEBI" id="CHEBI:30616"/>
        <dbReference type="ChEBI" id="CHEBI:46858"/>
        <dbReference type="ChEBI" id="CHEBI:61978"/>
        <dbReference type="ChEBI" id="CHEBI:456216"/>
        <dbReference type="EC" id="2.7.12.2"/>
    </reaction>
</comment>
<evidence type="ECO:0000256" key="7">
    <source>
        <dbReference type="ARBA" id="ARBA00038035"/>
    </source>
</evidence>
<evidence type="ECO:0000256" key="11">
    <source>
        <dbReference type="ARBA" id="ARBA00051693"/>
    </source>
</evidence>
<evidence type="ECO:0000256" key="2">
    <source>
        <dbReference type="ARBA" id="ARBA00022553"/>
    </source>
</evidence>
<evidence type="ECO:0000256" key="8">
    <source>
        <dbReference type="ARBA" id="ARBA00038999"/>
    </source>
</evidence>
<dbReference type="GO" id="GO:0032991">
    <property type="term" value="C:protein-containing complex"/>
    <property type="evidence" value="ECO:0007669"/>
    <property type="project" value="UniProtKB-ARBA"/>
</dbReference>
<name>A0A9W8GMH5_9FUNG</name>